<dbReference type="OrthoDB" id="9806954at2"/>
<dbReference type="PIRSF" id="PIRSF003128">
    <property type="entry name" value="RecN"/>
    <property type="match status" value="1"/>
</dbReference>
<feature type="coiled-coil region" evidence="10">
    <location>
        <begin position="301"/>
        <end position="328"/>
    </location>
</feature>
<dbReference type="GO" id="GO:0043590">
    <property type="term" value="C:bacterial nucleoid"/>
    <property type="evidence" value="ECO:0007669"/>
    <property type="project" value="TreeGrafter"/>
</dbReference>
<reference evidence="12 13" key="1">
    <citation type="submission" date="2018-08" db="EMBL/GenBank/DDBJ databases">
        <title>Meiothermus cateniformans JCM 15151 genome sequencing project.</title>
        <authorList>
            <person name="Da Costa M.S."/>
            <person name="Albuquerque L."/>
            <person name="Raposo P."/>
            <person name="Froufe H.J.C."/>
            <person name="Barroso C.S."/>
            <person name="Egas C."/>
        </authorList>
    </citation>
    <scope>NUCLEOTIDE SEQUENCE [LARGE SCALE GENOMIC DNA]</scope>
    <source>
        <strain evidence="12 13">JCM 15151</strain>
    </source>
</reference>
<evidence type="ECO:0000256" key="1">
    <source>
        <dbReference type="ARBA" id="ARBA00003618"/>
    </source>
</evidence>
<dbReference type="InterPro" id="IPR004604">
    <property type="entry name" value="DNA_recomb/repair_RecN"/>
</dbReference>
<sequence>MLERLEVQNLAVLEQVALDFSPGLTVLTGETGAGKSVLVDALSLLLGERAEGLVRPGAETLLVTAFFNGKSLSRKVAQGRSTARIDGEVVSLRELSEEAAQHLTIHAQHASLALFSRKAQRKLLDSQVKPDLLLRYQDAYEQYQSILRETERLETAARERERRLDILRFQIAEIDQARLVVGEEEQLRQEAERLRHLEALRERVSAAIGALSGEGDALGLVALASREVRAGGRFDAHLESLSRDLENALDALRAVSRELEDYLENLEADPQRLDEVEARLALIEKLGRKYGEGIPAILEFAEAARRELAELEGAEDRLSQLYSQKENAWKALLEAGQQLTAARAQAAENLSRRAGEEIQALGMPAAQFQVGLVPLEQPGPEGLEEVQLLFSANPGLGLAPLEKAASGGELSRVMLALALLTGTGAETVVFDEIDAGVGGEAAWQVAERLARLAQERQVLVVTHLPQIAARAQNHYRVVKRGSSVEIQQVQDEERVRELARMLSGSYSEAALEHARELLLGVMPGSAPSDGEPTRPKLSA</sequence>
<dbReference type="Pfam" id="PF02463">
    <property type="entry name" value="SMC_N"/>
    <property type="match status" value="1"/>
</dbReference>
<evidence type="ECO:0000256" key="8">
    <source>
        <dbReference type="ARBA" id="ARBA00033408"/>
    </source>
</evidence>
<dbReference type="InterPro" id="IPR027417">
    <property type="entry name" value="P-loop_NTPase"/>
</dbReference>
<evidence type="ECO:0000256" key="7">
    <source>
        <dbReference type="ARBA" id="ARBA00023204"/>
    </source>
</evidence>
<evidence type="ECO:0000256" key="6">
    <source>
        <dbReference type="ARBA" id="ARBA00022840"/>
    </source>
</evidence>
<evidence type="ECO:0000256" key="4">
    <source>
        <dbReference type="ARBA" id="ARBA00022741"/>
    </source>
</evidence>
<feature type="coiled-coil region" evidence="10">
    <location>
        <begin position="133"/>
        <end position="207"/>
    </location>
</feature>
<comment type="function">
    <text evidence="1 9">May be involved in recombinational repair of damaged DNA.</text>
</comment>
<protein>
    <recommendedName>
        <fullName evidence="3 9">DNA repair protein RecN</fullName>
    </recommendedName>
    <alternativeName>
        <fullName evidence="8 9">Recombination protein N</fullName>
    </alternativeName>
</protein>
<evidence type="ECO:0000256" key="2">
    <source>
        <dbReference type="ARBA" id="ARBA00009441"/>
    </source>
</evidence>
<dbReference type="Gene3D" id="3.40.50.300">
    <property type="entry name" value="P-loop containing nucleotide triphosphate hydrolases"/>
    <property type="match status" value="2"/>
</dbReference>
<keyword evidence="10" id="KW-0175">Coiled coil</keyword>
<name>A0A399DX30_9DEIN</name>
<evidence type="ECO:0000256" key="9">
    <source>
        <dbReference type="PIRNR" id="PIRNR003128"/>
    </source>
</evidence>
<evidence type="ECO:0000256" key="3">
    <source>
        <dbReference type="ARBA" id="ARBA00021315"/>
    </source>
</evidence>
<evidence type="ECO:0000313" key="13">
    <source>
        <dbReference type="Proteomes" id="UP000266089"/>
    </source>
</evidence>
<keyword evidence="7 9" id="KW-0234">DNA repair</keyword>
<feature type="domain" description="RecF/RecN/SMC N-terminal" evidence="11">
    <location>
        <begin position="1"/>
        <end position="480"/>
    </location>
</feature>
<comment type="caution">
    <text evidence="12">The sequence shown here is derived from an EMBL/GenBank/DDBJ whole genome shotgun (WGS) entry which is preliminary data.</text>
</comment>
<evidence type="ECO:0000313" key="12">
    <source>
        <dbReference type="EMBL" id="RIH76745.1"/>
    </source>
</evidence>
<dbReference type="GO" id="GO:0006281">
    <property type="term" value="P:DNA repair"/>
    <property type="evidence" value="ECO:0007669"/>
    <property type="project" value="UniProtKB-KW"/>
</dbReference>
<keyword evidence="5 9" id="KW-0227">DNA damage</keyword>
<comment type="similarity">
    <text evidence="2 9">Belongs to the RecN family.</text>
</comment>
<dbReference type="PANTHER" id="PTHR11059:SF0">
    <property type="entry name" value="DNA REPAIR PROTEIN RECN"/>
    <property type="match status" value="1"/>
</dbReference>
<proteinExistence type="inferred from homology"/>
<evidence type="ECO:0000256" key="10">
    <source>
        <dbReference type="SAM" id="Coils"/>
    </source>
</evidence>
<dbReference type="SUPFAM" id="SSF52540">
    <property type="entry name" value="P-loop containing nucleoside triphosphate hydrolases"/>
    <property type="match status" value="1"/>
</dbReference>
<dbReference type="PANTHER" id="PTHR11059">
    <property type="entry name" value="DNA REPAIR PROTEIN RECN"/>
    <property type="match status" value="1"/>
</dbReference>
<evidence type="ECO:0000256" key="5">
    <source>
        <dbReference type="ARBA" id="ARBA00022763"/>
    </source>
</evidence>
<dbReference type="InterPro" id="IPR003395">
    <property type="entry name" value="RecF/RecN/SMC_N"/>
</dbReference>
<evidence type="ECO:0000259" key="11">
    <source>
        <dbReference type="Pfam" id="PF02463"/>
    </source>
</evidence>
<organism evidence="12 13">
    <name type="scientific">Meiothermus taiwanensis</name>
    <dbReference type="NCBI Taxonomy" id="172827"/>
    <lineage>
        <taxon>Bacteria</taxon>
        <taxon>Thermotogati</taxon>
        <taxon>Deinococcota</taxon>
        <taxon>Deinococci</taxon>
        <taxon>Thermales</taxon>
        <taxon>Thermaceae</taxon>
        <taxon>Meiothermus</taxon>
    </lineage>
</organism>
<dbReference type="RefSeq" id="WP_043983320.1">
    <property type="nucleotide sequence ID" value="NZ_JBHSXZ010000106.1"/>
</dbReference>
<dbReference type="EMBL" id="QWKX01000037">
    <property type="protein sequence ID" value="RIH76745.1"/>
    <property type="molecule type" value="Genomic_DNA"/>
</dbReference>
<accession>A0A399DX30</accession>
<dbReference type="GO" id="GO:0006310">
    <property type="term" value="P:DNA recombination"/>
    <property type="evidence" value="ECO:0007669"/>
    <property type="project" value="InterPro"/>
</dbReference>
<keyword evidence="4" id="KW-0547">Nucleotide-binding</keyword>
<dbReference type="CDD" id="cd03241">
    <property type="entry name" value="ABC_RecN"/>
    <property type="match status" value="1"/>
</dbReference>
<dbReference type="AlphaFoldDB" id="A0A399DX30"/>
<gene>
    <name evidence="12" type="primary">recN</name>
    <name evidence="12" type="ORF">Mcate_01635</name>
</gene>
<keyword evidence="6" id="KW-0067">ATP-binding</keyword>
<dbReference type="GO" id="GO:0005524">
    <property type="term" value="F:ATP binding"/>
    <property type="evidence" value="ECO:0007669"/>
    <property type="project" value="UniProtKB-KW"/>
</dbReference>
<dbReference type="Proteomes" id="UP000266089">
    <property type="component" value="Unassembled WGS sequence"/>
</dbReference>
<dbReference type="GO" id="GO:0009432">
    <property type="term" value="P:SOS response"/>
    <property type="evidence" value="ECO:0007669"/>
    <property type="project" value="TreeGrafter"/>
</dbReference>
<feature type="coiled-coil region" evidence="10">
    <location>
        <begin position="238"/>
        <end position="269"/>
    </location>
</feature>